<name>A0A0F9CMN6_9ZZZZ</name>
<evidence type="ECO:0000313" key="1">
    <source>
        <dbReference type="EMBL" id="KKK97881.1"/>
    </source>
</evidence>
<gene>
    <name evidence="1" type="ORF">LCGC14_2648310</name>
</gene>
<accession>A0A0F9CMN6</accession>
<reference evidence="1" key="1">
    <citation type="journal article" date="2015" name="Nature">
        <title>Complex archaea that bridge the gap between prokaryotes and eukaryotes.</title>
        <authorList>
            <person name="Spang A."/>
            <person name="Saw J.H."/>
            <person name="Jorgensen S.L."/>
            <person name="Zaremba-Niedzwiedzka K."/>
            <person name="Martijn J."/>
            <person name="Lind A.E."/>
            <person name="van Eijk R."/>
            <person name="Schleper C."/>
            <person name="Guy L."/>
            <person name="Ettema T.J."/>
        </authorList>
    </citation>
    <scope>NUCLEOTIDE SEQUENCE</scope>
</reference>
<protein>
    <submittedName>
        <fullName evidence="1">Uncharacterized protein</fullName>
    </submittedName>
</protein>
<feature type="non-terminal residue" evidence="1">
    <location>
        <position position="33"/>
    </location>
</feature>
<organism evidence="1">
    <name type="scientific">marine sediment metagenome</name>
    <dbReference type="NCBI Taxonomy" id="412755"/>
    <lineage>
        <taxon>unclassified sequences</taxon>
        <taxon>metagenomes</taxon>
        <taxon>ecological metagenomes</taxon>
    </lineage>
</organism>
<dbReference type="EMBL" id="LAZR01045853">
    <property type="protein sequence ID" value="KKK97881.1"/>
    <property type="molecule type" value="Genomic_DNA"/>
</dbReference>
<sequence length="33" mass="3806">MIATQRKCEYIRPHSGHYYTTSVPATTVDTQSY</sequence>
<comment type="caution">
    <text evidence="1">The sequence shown here is derived from an EMBL/GenBank/DDBJ whole genome shotgun (WGS) entry which is preliminary data.</text>
</comment>
<dbReference type="AlphaFoldDB" id="A0A0F9CMN6"/>
<proteinExistence type="predicted"/>